<keyword evidence="3" id="KW-1185">Reference proteome</keyword>
<protein>
    <submittedName>
        <fullName evidence="2">Uncharacterized protein</fullName>
    </submittedName>
</protein>
<sequence length="135" mass="14921">MDLLFMILVVISVFCIRLFASTNIEATSVIIKRKNIHINTPVEKNRSCALLATNIDVTNMTDTCPYPELFSYETGTCEMFYLVIIQIQIAPGKIQITIRCASVNQTMTSITLSVMHSTNKTGCTTGQADVGNHIT</sequence>
<name>A0ABY7FG78_MYAAR</name>
<proteinExistence type="predicted"/>
<organism evidence="2 3">
    <name type="scientific">Mya arenaria</name>
    <name type="common">Soft-shell clam</name>
    <dbReference type="NCBI Taxonomy" id="6604"/>
    <lineage>
        <taxon>Eukaryota</taxon>
        <taxon>Metazoa</taxon>
        <taxon>Spiralia</taxon>
        <taxon>Lophotrochozoa</taxon>
        <taxon>Mollusca</taxon>
        <taxon>Bivalvia</taxon>
        <taxon>Autobranchia</taxon>
        <taxon>Heteroconchia</taxon>
        <taxon>Euheterodonta</taxon>
        <taxon>Imparidentia</taxon>
        <taxon>Neoheterodontei</taxon>
        <taxon>Myida</taxon>
        <taxon>Myoidea</taxon>
        <taxon>Myidae</taxon>
        <taxon>Mya</taxon>
    </lineage>
</organism>
<keyword evidence="1" id="KW-0732">Signal</keyword>
<gene>
    <name evidence="2" type="ORF">MAR_015157</name>
</gene>
<accession>A0ABY7FG78</accession>
<evidence type="ECO:0000256" key="1">
    <source>
        <dbReference type="SAM" id="SignalP"/>
    </source>
</evidence>
<reference evidence="2" key="1">
    <citation type="submission" date="2022-11" db="EMBL/GenBank/DDBJ databases">
        <title>Centuries of genome instability and evolution in soft-shell clam transmissible cancer (bioRxiv).</title>
        <authorList>
            <person name="Hart S.F.M."/>
            <person name="Yonemitsu M.A."/>
            <person name="Giersch R.M."/>
            <person name="Beal B.F."/>
            <person name="Arriagada G."/>
            <person name="Davis B.W."/>
            <person name="Ostrander E.A."/>
            <person name="Goff S.P."/>
            <person name="Metzger M.J."/>
        </authorList>
    </citation>
    <scope>NUCLEOTIDE SEQUENCE</scope>
    <source>
        <strain evidence="2">MELC-2E11</strain>
        <tissue evidence="2">Siphon/mantle</tissue>
    </source>
</reference>
<feature type="signal peptide" evidence="1">
    <location>
        <begin position="1"/>
        <end position="20"/>
    </location>
</feature>
<evidence type="ECO:0000313" key="3">
    <source>
        <dbReference type="Proteomes" id="UP001164746"/>
    </source>
</evidence>
<dbReference type="EMBL" id="CP111023">
    <property type="protein sequence ID" value="WAR21183.1"/>
    <property type="molecule type" value="Genomic_DNA"/>
</dbReference>
<feature type="chain" id="PRO_5045071983" evidence="1">
    <location>
        <begin position="21"/>
        <end position="135"/>
    </location>
</feature>
<dbReference type="Proteomes" id="UP001164746">
    <property type="component" value="Chromosome 12"/>
</dbReference>
<evidence type="ECO:0000313" key="2">
    <source>
        <dbReference type="EMBL" id="WAR21183.1"/>
    </source>
</evidence>